<sequence>GTRKPIGDPNSDFVLVINYKWIYNHWADDQSGSCASDLRKYLSRILKGIDAPGSACKGSYRQKDDNTNPRKM</sequence>
<name>T1GV95_MEGSC</name>
<dbReference type="HOGENOM" id="CLU_2729574_0_0_1"/>
<feature type="compositionally biased region" description="Basic and acidic residues" evidence="1">
    <location>
        <begin position="61"/>
        <end position="72"/>
    </location>
</feature>
<organism evidence="2 3">
    <name type="scientific">Megaselia scalaris</name>
    <name type="common">Humpbacked fly</name>
    <name type="synonym">Phora scalaris</name>
    <dbReference type="NCBI Taxonomy" id="36166"/>
    <lineage>
        <taxon>Eukaryota</taxon>
        <taxon>Metazoa</taxon>
        <taxon>Ecdysozoa</taxon>
        <taxon>Arthropoda</taxon>
        <taxon>Hexapoda</taxon>
        <taxon>Insecta</taxon>
        <taxon>Pterygota</taxon>
        <taxon>Neoptera</taxon>
        <taxon>Endopterygota</taxon>
        <taxon>Diptera</taxon>
        <taxon>Brachycera</taxon>
        <taxon>Muscomorpha</taxon>
        <taxon>Platypezoidea</taxon>
        <taxon>Phoridae</taxon>
        <taxon>Megaseliini</taxon>
        <taxon>Megaselia</taxon>
    </lineage>
</organism>
<reference evidence="3" key="1">
    <citation type="submission" date="2013-02" db="EMBL/GenBank/DDBJ databases">
        <authorList>
            <person name="Hughes D."/>
        </authorList>
    </citation>
    <scope>NUCLEOTIDE SEQUENCE</scope>
    <source>
        <strain>Durham</strain>
        <strain evidence="3">NC isolate 2 -- Noor lab</strain>
    </source>
</reference>
<protein>
    <submittedName>
        <fullName evidence="2">Uncharacterized protein</fullName>
    </submittedName>
</protein>
<keyword evidence="3" id="KW-1185">Reference proteome</keyword>
<accession>T1GV95</accession>
<dbReference type="EMBL" id="CAQQ02128763">
    <property type="status" value="NOT_ANNOTATED_CDS"/>
    <property type="molecule type" value="Genomic_DNA"/>
</dbReference>
<feature type="region of interest" description="Disordered" evidence="1">
    <location>
        <begin position="51"/>
        <end position="72"/>
    </location>
</feature>
<evidence type="ECO:0000256" key="1">
    <source>
        <dbReference type="SAM" id="MobiDB-lite"/>
    </source>
</evidence>
<dbReference type="Proteomes" id="UP000015102">
    <property type="component" value="Unassembled WGS sequence"/>
</dbReference>
<dbReference type="AlphaFoldDB" id="T1GV95"/>
<reference evidence="2" key="2">
    <citation type="submission" date="2015-06" db="UniProtKB">
        <authorList>
            <consortium name="EnsemblMetazoa"/>
        </authorList>
    </citation>
    <scope>IDENTIFICATION</scope>
</reference>
<evidence type="ECO:0000313" key="2">
    <source>
        <dbReference type="EnsemblMetazoa" id="MESCA007685-PA"/>
    </source>
</evidence>
<dbReference type="EMBL" id="CAQQ02128762">
    <property type="status" value="NOT_ANNOTATED_CDS"/>
    <property type="molecule type" value="Genomic_DNA"/>
</dbReference>
<proteinExistence type="predicted"/>
<dbReference type="EnsemblMetazoa" id="MESCA007685-RA">
    <property type="protein sequence ID" value="MESCA007685-PA"/>
    <property type="gene ID" value="MESCA007685"/>
</dbReference>
<evidence type="ECO:0000313" key="3">
    <source>
        <dbReference type="Proteomes" id="UP000015102"/>
    </source>
</evidence>